<dbReference type="AlphaFoldDB" id="A0A9W6TZM3"/>
<dbReference type="OrthoDB" id="112115at2759"/>
<feature type="region of interest" description="Disordered" evidence="1">
    <location>
        <begin position="1"/>
        <end position="20"/>
    </location>
</feature>
<dbReference type="Proteomes" id="UP001165083">
    <property type="component" value="Unassembled WGS sequence"/>
</dbReference>
<reference evidence="3" key="1">
    <citation type="submission" date="2023-04" db="EMBL/GenBank/DDBJ databases">
        <title>Phytophthora lilii NBRC 32176.</title>
        <authorList>
            <person name="Ichikawa N."/>
            <person name="Sato H."/>
            <person name="Tonouchi N."/>
        </authorList>
    </citation>
    <scope>NUCLEOTIDE SEQUENCE</scope>
    <source>
        <strain evidence="3">NBRC 32176</strain>
    </source>
</reference>
<dbReference type="InterPro" id="IPR046768">
    <property type="entry name" value="ExoX-like_C"/>
</dbReference>
<protein>
    <submittedName>
        <fullName evidence="3">Unnamed protein product</fullName>
    </submittedName>
</protein>
<organism evidence="3 4">
    <name type="scientific">Phytophthora lilii</name>
    <dbReference type="NCBI Taxonomy" id="2077276"/>
    <lineage>
        <taxon>Eukaryota</taxon>
        <taxon>Sar</taxon>
        <taxon>Stramenopiles</taxon>
        <taxon>Oomycota</taxon>
        <taxon>Peronosporomycetes</taxon>
        <taxon>Peronosporales</taxon>
        <taxon>Peronosporaceae</taxon>
        <taxon>Phytophthora</taxon>
    </lineage>
</organism>
<evidence type="ECO:0000313" key="3">
    <source>
        <dbReference type="EMBL" id="GMF25753.1"/>
    </source>
</evidence>
<comment type="caution">
    <text evidence="3">The sequence shown here is derived from an EMBL/GenBank/DDBJ whole genome shotgun (WGS) entry which is preliminary data.</text>
</comment>
<keyword evidence="4" id="KW-1185">Reference proteome</keyword>
<dbReference type="Pfam" id="PF20600">
    <property type="entry name" value="ExoX-like_C"/>
    <property type="match status" value="1"/>
</dbReference>
<name>A0A9W6TZM3_9STRA</name>
<evidence type="ECO:0000259" key="2">
    <source>
        <dbReference type="Pfam" id="PF20600"/>
    </source>
</evidence>
<evidence type="ECO:0000313" key="4">
    <source>
        <dbReference type="Proteomes" id="UP001165083"/>
    </source>
</evidence>
<proteinExistence type="predicted"/>
<feature type="domain" description="Exodeoxyribonuclease X-like C-terminal" evidence="2">
    <location>
        <begin position="641"/>
        <end position="669"/>
    </location>
</feature>
<sequence>MVVVERDPVPDSAIATKEDDKRSAFGESSPIKFLLRSSLKPDTSVKVSKGKSVAIVNDGQSGSYSSGIVSFDCSASLNGSQGYASLKDAYIVLPYVVSMKNTHATTATGVANRYALGLKCNVANVVDEVKVYLNGKSIITPSEYKQLWSNVRAMAELTTAEVEKRGADMLLYPDDWESTKFNTTTNAYGDGYSNNNVYGSHALSLDSTTLEHSKPNTGFIRRVLNNPPEVAALSDLTDGPPSLGVSSSQAIAQMRGTGAFKKGADGNAGSTIGEWFYMLKIRLVDLHPIFAELDLVGNPQLKLELKVQTGYSDIAIVGAAGGSARTMSLTSTTLVAGSICPVMLASANYVTGGTQADPMYSVIGTVTTTGSIRVAWGTIHNSITTLATSGSYFPFTQARLMLPFYDIANPTAIVSKPMKTIKYLDCYSEMVEDAADIGMITTNKTFSVQIASSHMNVRYVALLPFANTKSGNYAASITTPQFASPFDSAPWTMQPGSSIRDFQVQVGNKNVFQDVHSYDWMTFLDEFSKIGAVNGDLSREISNGLIGIDKWQTAQRILVADCSRVSDVDVPQSIKVSGTNIATQGTNFLVLHKSKTIEEVCSSDPGYCRWLLNQKTIIGDDSDIAKFLKDKFENDDGSLLLTWGKYKNRTIKQIQAADPHYIEWLKKNEFVQTKCLSLKLKSMHFWHKLI</sequence>
<dbReference type="EMBL" id="BSXW01000569">
    <property type="protein sequence ID" value="GMF25753.1"/>
    <property type="molecule type" value="Genomic_DNA"/>
</dbReference>
<gene>
    <name evidence="3" type="ORF">Plil01_001065800</name>
</gene>
<accession>A0A9W6TZM3</accession>
<evidence type="ECO:0000256" key="1">
    <source>
        <dbReference type="SAM" id="MobiDB-lite"/>
    </source>
</evidence>